<feature type="domain" description="Fatty acyl-CoA reductase C-terminal" evidence="11">
    <location>
        <begin position="876"/>
        <end position="968"/>
    </location>
</feature>
<comment type="similarity">
    <text evidence="2 10">Belongs to the fatty acyl-CoA reductase family.</text>
</comment>
<evidence type="ECO:0000256" key="9">
    <source>
        <dbReference type="ARBA" id="ARBA00052530"/>
    </source>
</evidence>
<feature type="domain" description="Thioester reductase (TE)" evidence="12">
    <location>
        <begin position="534"/>
        <end position="803"/>
    </location>
</feature>
<dbReference type="GO" id="GO:0035336">
    <property type="term" value="P:long-chain fatty-acyl-CoA metabolic process"/>
    <property type="evidence" value="ECO:0007669"/>
    <property type="project" value="TreeGrafter"/>
</dbReference>
<dbReference type="CDD" id="cd09071">
    <property type="entry name" value="FAR_C"/>
    <property type="match status" value="2"/>
</dbReference>
<evidence type="ECO:0000259" key="11">
    <source>
        <dbReference type="Pfam" id="PF03015"/>
    </source>
</evidence>
<evidence type="ECO:0000256" key="1">
    <source>
        <dbReference type="ARBA" id="ARBA00004141"/>
    </source>
</evidence>
<reference evidence="13" key="1">
    <citation type="submission" date="2022-01" db="EMBL/GenBank/DDBJ databases">
        <authorList>
            <person name="King R."/>
        </authorList>
    </citation>
    <scope>NUCLEOTIDE SEQUENCE</scope>
</reference>
<comment type="subcellular location">
    <subcellularLocation>
        <location evidence="1">Membrane</location>
        <topology evidence="1">Multi-pass membrane protein</topology>
    </subcellularLocation>
</comment>
<dbReference type="InterPro" id="IPR036291">
    <property type="entry name" value="NAD(P)-bd_dom_sf"/>
</dbReference>
<feature type="transmembrane region" description="Helical" evidence="10">
    <location>
        <begin position="990"/>
        <end position="1013"/>
    </location>
</feature>
<evidence type="ECO:0000256" key="3">
    <source>
        <dbReference type="ARBA" id="ARBA00022516"/>
    </source>
</evidence>
<comment type="function">
    <text evidence="10">Catalyzes the reduction of fatty acyl-CoA to fatty alcohols.</text>
</comment>
<dbReference type="InterPro" id="IPR013120">
    <property type="entry name" value="FAR_NAD-bd"/>
</dbReference>
<reference evidence="13" key="2">
    <citation type="submission" date="2022-10" db="EMBL/GenBank/DDBJ databases">
        <authorList>
            <consortium name="ENA_rothamsted_submissions"/>
            <consortium name="culmorum"/>
            <person name="King R."/>
        </authorList>
    </citation>
    <scope>NUCLEOTIDE SEQUENCE</scope>
</reference>
<accession>A0A9N9RTG2</accession>
<dbReference type="GO" id="GO:0005777">
    <property type="term" value="C:peroxisome"/>
    <property type="evidence" value="ECO:0007669"/>
    <property type="project" value="TreeGrafter"/>
</dbReference>
<keyword evidence="6 10" id="KW-1133">Transmembrane helix</keyword>
<dbReference type="FunFam" id="3.40.50.720:FF:000143">
    <property type="entry name" value="Fatty acyl-CoA reductase"/>
    <property type="match status" value="2"/>
</dbReference>
<keyword evidence="7 10" id="KW-0443">Lipid metabolism</keyword>
<dbReference type="Pfam" id="PF03015">
    <property type="entry name" value="Sterile"/>
    <property type="match status" value="2"/>
</dbReference>
<keyword evidence="3 10" id="KW-0444">Lipid biosynthesis</keyword>
<dbReference type="InterPro" id="IPR033640">
    <property type="entry name" value="FAR_C"/>
</dbReference>
<dbReference type="Pfam" id="PF07993">
    <property type="entry name" value="NAD_binding_4"/>
    <property type="match status" value="2"/>
</dbReference>
<dbReference type="Gene3D" id="3.40.50.720">
    <property type="entry name" value="NAD(P)-binding Rossmann-like Domain"/>
    <property type="match status" value="2"/>
</dbReference>
<protein>
    <recommendedName>
        <fullName evidence="10">Fatty acyl-CoA reductase</fullName>
        <ecNumber evidence="10">1.2.1.84</ecNumber>
    </recommendedName>
</protein>
<evidence type="ECO:0000256" key="4">
    <source>
        <dbReference type="ARBA" id="ARBA00022692"/>
    </source>
</evidence>
<dbReference type="CDD" id="cd05236">
    <property type="entry name" value="FAR-N_SDR_e"/>
    <property type="match status" value="2"/>
</dbReference>
<dbReference type="GO" id="GO:0102965">
    <property type="term" value="F:alcohol-forming long-chain fatty acyl-CoA reductase activity"/>
    <property type="evidence" value="ECO:0007669"/>
    <property type="project" value="UniProtKB-EC"/>
</dbReference>
<dbReference type="InterPro" id="IPR026055">
    <property type="entry name" value="FAR"/>
</dbReference>
<dbReference type="EC" id="1.2.1.84" evidence="10"/>
<evidence type="ECO:0000259" key="12">
    <source>
        <dbReference type="Pfam" id="PF07993"/>
    </source>
</evidence>
<dbReference type="GO" id="GO:0016020">
    <property type="term" value="C:membrane"/>
    <property type="evidence" value="ECO:0007669"/>
    <property type="project" value="UniProtKB-SubCell"/>
</dbReference>
<proteinExistence type="inferred from homology"/>
<dbReference type="Proteomes" id="UP001153620">
    <property type="component" value="Chromosome 2"/>
</dbReference>
<evidence type="ECO:0000313" key="13">
    <source>
        <dbReference type="EMBL" id="CAG9802504.1"/>
    </source>
</evidence>
<organism evidence="13 14">
    <name type="scientific">Chironomus riparius</name>
    <dbReference type="NCBI Taxonomy" id="315576"/>
    <lineage>
        <taxon>Eukaryota</taxon>
        <taxon>Metazoa</taxon>
        <taxon>Ecdysozoa</taxon>
        <taxon>Arthropoda</taxon>
        <taxon>Hexapoda</taxon>
        <taxon>Insecta</taxon>
        <taxon>Pterygota</taxon>
        <taxon>Neoptera</taxon>
        <taxon>Endopterygota</taxon>
        <taxon>Diptera</taxon>
        <taxon>Nematocera</taxon>
        <taxon>Chironomoidea</taxon>
        <taxon>Chironomidae</taxon>
        <taxon>Chironominae</taxon>
        <taxon>Chironomus</taxon>
    </lineage>
</organism>
<sequence>MKFVKGNIHPFLLHDQMIESLLKKDEALLHLPTIPNFFAGQEIFITGGTGFLGKVLIEKLLRSCPDIKTIYLLLRPRKGQSINERLTSLCDQVVFDALRVFNPKFMDKLVPIEGDVSQLGLGMSEHDKNMMKNVSIVYHSAASVRFDDSLKYAVLMNTRGTREVMEFATTLRNIKCVMHVSTTYSNLGYDLVKEEVYPPIADWKKTIEVCEKMDEDVLNFVTKLYINLMPNTYVFSKNLAEHVSNHYKARLPVIVLRPSIIISAYEEPFRGYVDNFNGPMGIMLGSNIGILKTLLCDPNNVPDMLPVDMCVKAIIISSWKRAHEQSSELQVFNAATANMVKITIEQLLEIESTGPSEEFPPGNLQVFVQSCGVTLNRILNLTRCFFYQLIPAMIIDSALKIKGMRPRLMKLQRKMYEANKALGYFTTHNFEFQNDNFIKLASYLKPEDIKAFDNMSYYRGSTITFSRILLYGFRRYLLNFKDKDLERDRQRSRKIRIATSVFKCLMIDNLLKKDEALHQLETIPEFFAQQEIFITGSTGFLGKVLIEKLLRSCPDIKTIYLLLRPRKGQSINERLTSLCDQVVFDALRVFNPSFMDKLVPIEGDVSQLGLGMSEHDKNMMKNVSIVYHSAASVRFDDSLKYAVLMNTRGTREVMEFSTTLRNIKCVMHVSTTYSNLGYDSVKEEIYPDIADWQKTIEICEKMDENMIDFVTKLYINLMPNTYVFSKNLAEHVSLHYKDRLPVIVFRPSIIICAWDEPFRGYVDNFNGPMGILLASHIGISKTMLCDPKNILDMLPVDVCVKAMIISTWKRSNEQSSELQVFNAAGAKMVTVTIEQLLEIGRTGPCEEFPPGNLQVFVQSGGVTKCGIWNLIRCFFYQLIPAMIIDTGLKIKGMRPRLMKLQRKMYEANKALAYFTTHNFDFQNDKFIKLASYLKPEDIKAFDNMSFYRGSLITYSRLFLYGFRRYLLNFKDEDLEKDRQRTRKIRIATTVFKYTMYFILFCIIVFKTGIMSFLSQRSHFSVDCVN</sequence>
<evidence type="ECO:0000256" key="6">
    <source>
        <dbReference type="ARBA" id="ARBA00022989"/>
    </source>
</evidence>
<dbReference type="PANTHER" id="PTHR11011">
    <property type="entry name" value="MALE STERILITY PROTEIN 2-RELATED"/>
    <property type="match status" value="1"/>
</dbReference>
<evidence type="ECO:0000256" key="7">
    <source>
        <dbReference type="ARBA" id="ARBA00023098"/>
    </source>
</evidence>
<dbReference type="GO" id="GO:0080019">
    <property type="term" value="F:alcohol-forming very long-chain fatty acyl-CoA reductase activity"/>
    <property type="evidence" value="ECO:0007669"/>
    <property type="project" value="InterPro"/>
</dbReference>
<feature type="domain" description="Fatty acyl-CoA reductase C-terminal" evidence="11">
    <location>
        <begin position="387"/>
        <end position="479"/>
    </location>
</feature>
<evidence type="ECO:0000256" key="8">
    <source>
        <dbReference type="ARBA" id="ARBA00023136"/>
    </source>
</evidence>
<dbReference type="SUPFAM" id="SSF51735">
    <property type="entry name" value="NAD(P)-binding Rossmann-fold domains"/>
    <property type="match status" value="2"/>
</dbReference>
<dbReference type="EMBL" id="OU895878">
    <property type="protein sequence ID" value="CAG9802504.1"/>
    <property type="molecule type" value="Genomic_DNA"/>
</dbReference>
<gene>
    <name evidence="13" type="ORF">CHIRRI_LOCUS5411</name>
</gene>
<evidence type="ECO:0000313" key="14">
    <source>
        <dbReference type="Proteomes" id="UP001153620"/>
    </source>
</evidence>
<dbReference type="AlphaFoldDB" id="A0A9N9RTG2"/>
<name>A0A9N9RTG2_9DIPT</name>
<comment type="catalytic activity">
    <reaction evidence="9 10">
        <text>a long-chain fatty acyl-CoA + 2 NADPH + 2 H(+) = a long-chain primary fatty alcohol + 2 NADP(+) + CoA</text>
        <dbReference type="Rhea" id="RHEA:52716"/>
        <dbReference type="ChEBI" id="CHEBI:15378"/>
        <dbReference type="ChEBI" id="CHEBI:57287"/>
        <dbReference type="ChEBI" id="CHEBI:57783"/>
        <dbReference type="ChEBI" id="CHEBI:58349"/>
        <dbReference type="ChEBI" id="CHEBI:77396"/>
        <dbReference type="ChEBI" id="CHEBI:83139"/>
        <dbReference type="EC" id="1.2.1.84"/>
    </reaction>
</comment>
<keyword evidence="10" id="KW-0560">Oxidoreductase</keyword>
<keyword evidence="4 10" id="KW-0812">Transmembrane</keyword>
<keyword evidence="8 10" id="KW-0472">Membrane</keyword>
<keyword evidence="5 10" id="KW-0521">NADP</keyword>
<evidence type="ECO:0000256" key="5">
    <source>
        <dbReference type="ARBA" id="ARBA00022857"/>
    </source>
</evidence>
<feature type="domain" description="Thioester reductase (TE)" evidence="12">
    <location>
        <begin position="45"/>
        <end position="314"/>
    </location>
</feature>
<evidence type="ECO:0000256" key="10">
    <source>
        <dbReference type="RuleBase" id="RU363097"/>
    </source>
</evidence>
<dbReference type="OrthoDB" id="429813at2759"/>
<keyword evidence="14" id="KW-1185">Reference proteome</keyword>
<evidence type="ECO:0000256" key="2">
    <source>
        <dbReference type="ARBA" id="ARBA00005928"/>
    </source>
</evidence>
<dbReference type="PANTHER" id="PTHR11011:SF24">
    <property type="entry name" value="FATTY ACYL-COA REDUCTASE"/>
    <property type="match status" value="1"/>
</dbReference>